<evidence type="ECO:0000313" key="1">
    <source>
        <dbReference type="EMBL" id="SDY94386.1"/>
    </source>
</evidence>
<accession>A0A1H3NZT2</accession>
<reference evidence="2" key="1">
    <citation type="submission" date="2016-10" db="EMBL/GenBank/DDBJ databases">
        <authorList>
            <person name="Varghese N."/>
            <person name="Submissions S."/>
        </authorList>
    </citation>
    <scope>NUCLEOTIDE SEQUENCE [LARGE SCALE GENOMIC DNA]</scope>
    <source>
        <strain evidence="2">DSM 45245</strain>
    </source>
</reference>
<dbReference type="Proteomes" id="UP000242415">
    <property type="component" value="Unassembled WGS sequence"/>
</dbReference>
<organism evidence="1 2">
    <name type="scientific">Micromonospora pattaloongensis</name>
    <dbReference type="NCBI Taxonomy" id="405436"/>
    <lineage>
        <taxon>Bacteria</taxon>
        <taxon>Bacillati</taxon>
        <taxon>Actinomycetota</taxon>
        <taxon>Actinomycetes</taxon>
        <taxon>Micromonosporales</taxon>
        <taxon>Micromonosporaceae</taxon>
        <taxon>Micromonospora</taxon>
    </lineage>
</organism>
<dbReference type="STRING" id="405436.SAMN05444365_104252"/>
<dbReference type="EMBL" id="FNPH01000004">
    <property type="protein sequence ID" value="SDY94386.1"/>
    <property type="molecule type" value="Genomic_DNA"/>
</dbReference>
<evidence type="ECO:0000313" key="2">
    <source>
        <dbReference type="Proteomes" id="UP000242415"/>
    </source>
</evidence>
<keyword evidence="2" id="KW-1185">Reference proteome</keyword>
<proteinExistence type="predicted"/>
<protein>
    <submittedName>
        <fullName evidence="1">Uncharacterized protein</fullName>
    </submittedName>
</protein>
<sequence length="227" mass="22777">MSNRTKAARGGRASARTRPGFRRLGPVALALLVGALIGGLIGAALADDSSPTADRVAELKAAEARRDAQQIVDLTGQARRTQQSLLPVLDGLAAALPPGATAPGPTATDAAVTGWATTTDKAVEEFADPPSGGTAVNIARSGLTAALRQLDLAVDTYTAALAAPPADRPALLGLAGRQRDAAVATWSVAATQLDVLNVDAGHGHAHVFLPAVPGQGALTADGAHEGE</sequence>
<dbReference type="AlphaFoldDB" id="A0A1H3NZT2"/>
<name>A0A1H3NZT2_9ACTN</name>
<gene>
    <name evidence="1" type="ORF">SAMN05444365_104252</name>
</gene>